<dbReference type="RefSeq" id="WP_183979616.1">
    <property type="nucleotide sequence ID" value="NZ_JACHEB010000009.1"/>
</dbReference>
<feature type="region of interest" description="Disordered" evidence="1">
    <location>
        <begin position="1"/>
        <end position="45"/>
    </location>
</feature>
<feature type="compositionally biased region" description="Pro residues" evidence="1">
    <location>
        <begin position="32"/>
        <end position="45"/>
    </location>
</feature>
<dbReference type="AlphaFoldDB" id="A0A9X0QH71"/>
<feature type="compositionally biased region" description="Basic and acidic residues" evidence="1">
    <location>
        <begin position="1"/>
        <end position="14"/>
    </location>
</feature>
<name>A0A9X0QH71_9BACT</name>
<evidence type="ECO:0000256" key="1">
    <source>
        <dbReference type="SAM" id="MobiDB-lite"/>
    </source>
</evidence>
<evidence type="ECO:0000313" key="2">
    <source>
        <dbReference type="EMBL" id="MBB5330311.1"/>
    </source>
</evidence>
<reference evidence="2 3" key="1">
    <citation type="submission" date="2020-08" db="EMBL/GenBank/DDBJ databases">
        <title>Genomic Encyclopedia of Type Strains, Phase IV (KMG-V): Genome sequencing to study the core and pangenomes of soil and plant-associated prokaryotes.</title>
        <authorList>
            <person name="Whitman W."/>
        </authorList>
    </citation>
    <scope>NUCLEOTIDE SEQUENCE [LARGE SCALE GENOMIC DNA]</scope>
    <source>
        <strain evidence="2 3">X5P2</strain>
    </source>
</reference>
<proteinExistence type="predicted"/>
<organism evidence="2 3">
    <name type="scientific">Tunturiibacter gelidiferens</name>
    <dbReference type="NCBI Taxonomy" id="3069689"/>
    <lineage>
        <taxon>Bacteria</taxon>
        <taxon>Pseudomonadati</taxon>
        <taxon>Acidobacteriota</taxon>
        <taxon>Terriglobia</taxon>
        <taxon>Terriglobales</taxon>
        <taxon>Acidobacteriaceae</taxon>
        <taxon>Tunturiibacter</taxon>
    </lineage>
</organism>
<gene>
    <name evidence="2" type="ORF">HDF14_003944</name>
</gene>
<protein>
    <submittedName>
        <fullName evidence="2">Uncharacterized protein</fullName>
    </submittedName>
</protein>
<comment type="caution">
    <text evidence="2">The sequence shown here is derived from an EMBL/GenBank/DDBJ whole genome shotgun (WGS) entry which is preliminary data.</text>
</comment>
<sequence>MSKPESAKLPDKKTLPLQILKRSKDGGTELGPSPPPVPEPKIPKK</sequence>
<accession>A0A9X0QH71</accession>
<dbReference type="Proteomes" id="UP000535182">
    <property type="component" value="Unassembled WGS sequence"/>
</dbReference>
<dbReference type="EMBL" id="JACHEB010000009">
    <property type="protein sequence ID" value="MBB5330311.1"/>
    <property type="molecule type" value="Genomic_DNA"/>
</dbReference>
<keyword evidence="3" id="KW-1185">Reference proteome</keyword>
<evidence type="ECO:0000313" key="3">
    <source>
        <dbReference type="Proteomes" id="UP000535182"/>
    </source>
</evidence>